<dbReference type="PANTHER" id="PTHR43081:SF1">
    <property type="entry name" value="ADENYLATE CYCLASE, TERMINAL-DIFFERENTIATION SPECIFIC"/>
    <property type="match status" value="1"/>
</dbReference>
<evidence type="ECO:0000313" key="2">
    <source>
        <dbReference type="EMBL" id="GBF41027.1"/>
    </source>
</evidence>
<dbReference type="GO" id="GO:0009190">
    <property type="term" value="P:cyclic nucleotide biosynthetic process"/>
    <property type="evidence" value="ECO:0007669"/>
    <property type="project" value="InterPro"/>
</dbReference>
<evidence type="ECO:0000313" key="3">
    <source>
        <dbReference type="Proteomes" id="UP000245206"/>
    </source>
</evidence>
<dbReference type="InterPro" id="IPR001054">
    <property type="entry name" value="A/G_cyclase"/>
</dbReference>
<sequence>MIAKSTSPYIFRFVTIYNRIAVDIPLNEVILINMGQKRTIATSASEERLEKLLEERLTEGSNHEIIDKRIWDLFGETWCVMFTDLSGFSRGVAKFGIIHFLQTIYESQRILIPVLDEYDGILMKDEGDSLMVLFRNTNKAIQCAIHMQKACKRYNEGRSAEEQILLCVGLGYGKILKIGDTDVFGAEVNAASKLGEDTAKAWEILVTNAVKENADETTDFDFEPIKEIPPGSDGAFKLLYTLDEPKWVVL</sequence>
<feature type="domain" description="Guanylate cyclase" evidence="1">
    <location>
        <begin position="79"/>
        <end position="195"/>
    </location>
</feature>
<dbReference type="GO" id="GO:0035556">
    <property type="term" value="P:intracellular signal transduction"/>
    <property type="evidence" value="ECO:0007669"/>
    <property type="project" value="InterPro"/>
</dbReference>
<comment type="caution">
    <text evidence="2">The sequence shown here is derived from an EMBL/GenBank/DDBJ whole genome shotgun (WGS) entry which is preliminary data.</text>
</comment>
<keyword evidence="3" id="KW-1185">Reference proteome</keyword>
<proteinExistence type="predicted"/>
<name>A0A2P2D8S4_9LEPT</name>
<dbReference type="PROSITE" id="PS50125">
    <property type="entry name" value="GUANYLATE_CYCLASE_2"/>
    <property type="match status" value="1"/>
</dbReference>
<reference evidence="3" key="1">
    <citation type="journal article" date="2019" name="Microbiol. Immunol.">
        <title>Molecular and phenotypic characterization of Leptospira johnsonii sp. nov., Leptospira ellinghausenii sp. nov. and Leptospira ryugenii sp. nov. isolated from soil and water in Japan.</title>
        <authorList>
            <person name="Masuzawa T."/>
            <person name="Saito M."/>
            <person name="Nakao R."/>
            <person name="Nikaido Y."/>
            <person name="Matsumoto M."/>
            <person name="Ogawa M."/>
            <person name="Yokoyama M."/>
            <person name="Hidaka Y."/>
            <person name="Tomita J."/>
            <person name="Sakakibara K."/>
            <person name="Suzuki K."/>
            <person name="Yasuda S."/>
            <person name="Sato H."/>
            <person name="Yamaguchi M."/>
            <person name="Yoshida S.I."/>
            <person name="Koizumi N."/>
            <person name="Kawamura Y."/>
        </authorList>
    </citation>
    <scope>NUCLEOTIDE SEQUENCE [LARGE SCALE GENOMIC DNA]</scope>
    <source>
        <strain evidence="3">E18</strain>
    </source>
</reference>
<dbReference type="EMBL" id="BFAZ01000002">
    <property type="protein sequence ID" value="GBF41027.1"/>
    <property type="molecule type" value="Genomic_DNA"/>
</dbReference>
<protein>
    <submittedName>
        <fullName evidence="2">Adenylate/guanylate cyclase</fullName>
    </submittedName>
</protein>
<dbReference type="Pfam" id="PF00211">
    <property type="entry name" value="Guanylate_cyc"/>
    <property type="match status" value="1"/>
</dbReference>
<organism evidence="2 3">
    <name type="scientific">Leptospira ellinghausenii</name>
    <dbReference type="NCBI Taxonomy" id="1917822"/>
    <lineage>
        <taxon>Bacteria</taxon>
        <taxon>Pseudomonadati</taxon>
        <taxon>Spirochaetota</taxon>
        <taxon>Spirochaetia</taxon>
        <taxon>Leptospirales</taxon>
        <taxon>Leptospiraceae</taxon>
        <taxon>Leptospira</taxon>
    </lineage>
</organism>
<dbReference type="InterPro" id="IPR029787">
    <property type="entry name" value="Nucleotide_cyclase"/>
</dbReference>
<dbReference type="CDD" id="cd07302">
    <property type="entry name" value="CHD"/>
    <property type="match status" value="1"/>
</dbReference>
<dbReference type="Proteomes" id="UP000245206">
    <property type="component" value="Unassembled WGS sequence"/>
</dbReference>
<dbReference type="Gene3D" id="3.30.70.1230">
    <property type="entry name" value="Nucleotide cyclase"/>
    <property type="match status" value="1"/>
</dbReference>
<gene>
    <name evidence="2" type="ORF">LPTSP2_02950</name>
</gene>
<dbReference type="GO" id="GO:0004016">
    <property type="term" value="F:adenylate cyclase activity"/>
    <property type="evidence" value="ECO:0007669"/>
    <property type="project" value="UniProtKB-ARBA"/>
</dbReference>
<accession>A0A2P2D8S4</accession>
<evidence type="ECO:0000259" key="1">
    <source>
        <dbReference type="PROSITE" id="PS50125"/>
    </source>
</evidence>
<dbReference type="SUPFAM" id="SSF55073">
    <property type="entry name" value="Nucleotide cyclase"/>
    <property type="match status" value="1"/>
</dbReference>
<dbReference type="SMART" id="SM00044">
    <property type="entry name" value="CYCc"/>
    <property type="match status" value="1"/>
</dbReference>
<dbReference type="AlphaFoldDB" id="A0A2P2D8S4"/>
<dbReference type="PANTHER" id="PTHR43081">
    <property type="entry name" value="ADENYLATE CYCLASE, TERMINAL-DIFFERENTIATION SPECIFIC-RELATED"/>
    <property type="match status" value="1"/>
</dbReference>
<dbReference type="InterPro" id="IPR050697">
    <property type="entry name" value="Adenylyl/Guanylyl_Cyclase_3/4"/>
</dbReference>